<evidence type="ECO:0000256" key="1">
    <source>
        <dbReference type="SAM" id="MobiDB-lite"/>
    </source>
</evidence>
<accession>A0AAV5KIW3</accession>
<dbReference type="EMBL" id="BPVZ01000066">
    <property type="protein sequence ID" value="GKV24549.1"/>
    <property type="molecule type" value="Genomic_DNA"/>
</dbReference>
<organism evidence="2 3">
    <name type="scientific">Rubroshorea leprosula</name>
    <dbReference type="NCBI Taxonomy" id="152421"/>
    <lineage>
        <taxon>Eukaryota</taxon>
        <taxon>Viridiplantae</taxon>
        <taxon>Streptophyta</taxon>
        <taxon>Embryophyta</taxon>
        <taxon>Tracheophyta</taxon>
        <taxon>Spermatophyta</taxon>
        <taxon>Magnoliopsida</taxon>
        <taxon>eudicotyledons</taxon>
        <taxon>Gunneridae</taxon>
        <taxon>Pentapetalae</taxon>
        <taxon>rosids</taxon>
        <taxon>malvids</taxon>
        <taxon>Malvales</taxon>
        <taxon>Dipterocarpaceae</taxon>
        <taxon>Rubroshorea</taxon>
    </lineage>
</organism>
<feature type="compositionally biased region" description="Pro residues" evidence="1">
    <location>
        <begin position="1"/>
        <end position="10"/>
    </location>
</feature>
<keyword evidence="3" id="KW-1185">Reference proteome</keyword>
<dbReference type="Proteomes" id="UP001054252">
    <property type="component" value="Unassembled WGS sequence"/>
</dbReference>
<evidence type="ECO:0000313" key="3">
    <source>
        <dbReference type="Proteomes" id="UP001054252"/>
    </source>
</evidence>
<name>A0AAV5KIW3_9ROSI</name>
<proteinExistence type="predicted"/>
<protein>
    <recommendedName>
        <fullName evidence="4">EGF-like domain-containing protein</fullName>
    </recommendedName>
</protein>
<reference evidence="2 3" key="1">
    <citation type="journal article" date="2021" name="Commun. Biol.">
        <title>The genome of Shorea leprosula (Dipterocarpaceae) highlights the ecological relevance of drought in aseasonal tropical rainforests.</title>
        <authorList>
            <person name="Ng K.K.S."/>
            <person name="Kobayashi M.J."/>
            <person name="Fawcett J.A."/>
            <person name="Hatakeyama M."/>
            <person name="Paape T."/>
            <person name="Ng C.H."/>
            <person name="Ang C.C."/>
            <person name="Tnah L.H."/>
            <person name="Lee C.T."/>
            <person name="Nishiyama T."/>
            <person name="Sese J."/>
            <person name="O'Brien M.J."/>
            <person name="Copetti D."/>
            <person name="Mohd Noor M.I."/>
            <person name="Ong R.C."/>
            <person name="Putra M."/>
            <person name="Sireger I.Z."/>
            <person name="Indrioko S."/>
            <person name="Kosugi Y."/>
            <person name="Izuno A."/>
            <person name="Isagi Y."/>
            <person name="Lee S.L."/>
            <person name="Shimizu K.K."/>
        </authorList>
    </citation>
    <scope>NUCLEOTIDE SEQUENCE [LARGE SCALE GENOMIC DNA]</scope>
    <source>
        <strain evidence="2">214</strain>
    </source>
</reference>
<sequence>MNKNQPPNPTSLPFKPPKHCNPTNHYSTQWQTHFPSIWSFGGWALWGWVGPGGLEGFEGHGEGEFEARRRVERSKEQGGNGIERCFEPSFGPARRTINNGGLLVRNKNWGNRHCMLSSENQLRGCQCPQGFCGDGHKCEGLIYECKCKGDHLYIKEQDVCIGGTSRDFVAYSYDQYKMKWIKIRMVPCFLVLAA</sequence>
<dbReference type="AlphaFoldDB" id="A0AAV5KIW3"/>
<comment type="caution">
    <text evidence="2">The sequence shown here is derived from an EMBL/GenBank/DDBJ whole genome shotgun (WGS) entry which is preliminary data.</text>
</comment>
<gene>
    <name evidence="2" type="ORF">SLEP1_g34149</name>
</gene>
<feature type="region of interest" description="Disordered" evidence="1">
    <location>
        <begin position="1"/>
        <end position="20"/>
    </location>
</feature>
<evidence type="ECO:0008006" key="4">
    <source>
        <dbReference type="Google" id="ProtNLM"/>
    </source>
</evidence>
<evidence type="ECO:0000313" key="2">
    <source>
        <dbReference type="EMBL" id="GKV24549.1"/>
    </source>
</evidence>